<evidence type="ECO:0000313" key="4">
    <source>
        <dbReference type="EMBL" id="UZW75531.1"/>
    </source>
</evidence>
<dbReference type="KEGG" id="asem:NNL22_02740"/>
<evidence type="ECO:0000256" key="3">
    <source>
        <dbReference type="ARBA" id="ARBA00022490"/>
    </source>
</evidence>
<accession>A0A9E8KJY5</accession>
<evidence type="ECO:0000256" key="1">
    <source>
        <dbReference type="ARBA" id="ARBA00004453"/>
    </source>
</evidence>
<dbReference type="InterPro" id="IPR007358">
    <property type="entry name" value="Nucleoid_associated_NdpA"/>
</dbReference>
<dbReference type="Pfam" id="PF04245">
    <property type="entry name" value="NA37"/>
    <property type="match status" value="1"/>
</dbReference>
<dbReference type="PANTHER" id="PTHR38772:SF1">
    <property type="entry name" value="NUCLEOID-ASSOCIATED PROTEIN YEJK"/>
    <property type="match status" value="1"/>
</dbReference>
<dbReference type="EMBL" id="CP101527">
    <property type="protein sequence ID" value="UZW75531.1"/>
    <property type="molecule type" value="Genomic_DNA"/>
</dbReference>
<name>A0A9E8KJY5_9ALTE</name>
<dbReference type="GO" id="GO:0003727">
    <property type="term" value="F:single-stranded RNA binding"/>
    <property type="evidence" value="ECO:0007669"/>
    <property type="project" value="TreeGrafter"/>
</dbReference>
<protein>
    <submittedName>
        <fullName evidence="4">Nucleoid-associated protein</fullName>
    </submittedName>
</protein>
<keyword evidence="5" id="KW-1185">Reference proteome</keyword>
<dbReference type="GO" id="GO:0043590">
    <property type="term" value="C:bacterial nucleoid"/>
    <property type="evidence" value="ECO:0007669"/>
    <property type="project" value="TreeGrafter"/>
</dbReference>
<comment type="subcellular location">
    <subcellularLocation>
        <location evidence="1">Cytoplasm</location>
        <location evidence="1">Nucleoid</location>
    </subcellularLocation>
</comment>
<proteinExistence type="inferred from homology"/>
<sequence length="338" mass="38555">MAIKSLVIHRITRWQDDQPAELKLRDELLTVTADYESLLTQEKKLFNGKPGKKYGRFSDDIGESPFSSWLTEALDEKMSFLSFSQKVTETFKQHLDEQSITLDGYLMFVLDSRADGDVFYLLFLETASGMELSGSLELETVDYLNTSKLDMAARIELSDWKSDTPTEDYFVLAISRSAAKTGEIFSKTLGYQNSIDTEKETETLLETLEKYTNKVDSKDATQYRKKAYDFCVEQQQIGEPVQIEQLSTYLDENEPQRFASFAREEKAINSETEFRPDNRKLKHLVRFAGKGNGMSLSFSSDLIQSSVHYNPSNDTLTITEIPKSLKAQLAKFIDKEGD</sequence>
<dbReference type="RefSeq" id="WP_251810645.1">
    <property type="nucleotide sequence ID" value="NZ_CP101527.1"/>
</dbReference>
<gene>
    <name evidence="4" type="ORF">NNL22_02740</name>
</gene>
<keyword evidence="3" id="KW-0963">Cytoplasm</keyword>
<dbReference type="PANTHER" id="PTHR38772">
    <property type="match status" value="1"/>
</dbReference>
<dbReference type="GO" id="GO:0003690">
    <property type="term" value="F:double-stranded DNA binding"/>
    <property type="evidence" value="ECO:0007669"/>
    <property type="project" value="TreeGrafter"/>
</dbReference>
<evidence type="ECO:0000256" key="2">
    <source>
        <dbReference type="ARBA" id="ARBA00009035"/>
    </source>
</evidence>
<dbReference type="AlphaFoldDB" id="A0A9E8KJY5"/>
<reference evidence="4" key="1">
    <citation type="submission" date="2022-07" db="EMBL/GenBank/DDBJ databases">
        <title>Alkalimarinus sp. nov., isolated from gut of a Alitta virens.</title>
        <authorList>
            <person name="Yang A.I."/>
            <person name="Shin N.-R."/>
        </authorList>
    </citation>
    <scope>NUCLEOTIDE SEQUENCE</scope>
    <source>
        <strain evidence="4">FA028</strain>
    </source>
</reference>
<organism evidence="4 5">
    <name type="scientific">Alkalimarinus sediminis</name>
    <dbReference type="NCBI Taxonomy" id="1632866"/>
    <lineage>
        <taxon>Bacteria</taxon>
        <taxon>Pseudomonadati</taxon>
        <taxon>Pseudomonadota</taxon>
        <taxon>Gammaproteobacteria</taxon>
        <taxon>Alteromonadales</taxon>
        <taxon>Alteromonadaceae</taxon>
        <taxon>Alkalimarinus</taxon>
    </lineage>
</organism>
<comment type="similarity">
    <text evidence="2">Belongs to the YejK family.</text>
</comment>
<evidence type="ECO:0000313" key="5">
    <source>
        <dbReference type="Proteomes" id="UP001164472"/>
    </source>
</evidence>
<dbReference type="Proteomes" id="UP001164472">
    <property type="component" value="Chromosome"/>
</dbReference>